<feature type="region of interest" description="Disordered" evidence="6">
    <location>
        <begin position="136"/>
        <end position="211"/>
    </location>
</feature>
<dbReference type="GO" id="GO:0003729">
    <property type="term" value="F:mRNA binding"/>
    <property type="evidence" value="ECO:0007669"/>
    <property type="project" value="InterPro"/>
</dbReference>
<feature type="compositionally biased region" description="Low complexity" evidence="6">
    <location>
        <begin position="172"/>
        <end position="182"/>
    </location>
</feature>
<keyword evidence="3 5" id="KW-0863">Zinc-finger</keyword>
<dbReference type="OrthoDB" id="410307at2759"/>
<keyword evidence="9" id="KW-1185">Reference proteome</keyword>
<keyword evidence="1 5" id="KW-0479">Metal-binding</keyword>
<dbReference type="GO" id="GO:0008270">
    <property type="term" value="F:zinc ion binding"/>
    <property type="evidence" value="ECO:0007669"/>
    <property type="project" value="UniProtKB-KW"/>
</dbReference>
<keyword evidence="2" id="KW-0677">Repeat</keyword>
<dbReference type="Pfam" id="PF00642">
    <property type="entry name" value="zf-CCCH"/>
    <property type="match status" value="2"/>
</dbReference>
<protein>
    <recommendedName>
        <fullName evidence="7">C3H1-type domain-containing protein</fullName>
    </recommendedName>
</protein>
<accession>A0A316UXJ6</accession>
<dbReference type="InterPro" id="IPR000571">
    <property type="entry name" value="Znf_CCCH"/>
</dbReference>
<evidence type="ECO:0000256" key="6">
    <source>
        <dbReference type="SAM" id="MobiDB-lite"/>
    </source>
</evidence>
<dbReference type="SMART" id="SM00356">
    <property type="entry name" value="ZnF_C3H1"/>
    <property type="match status" value="2"/>
</dbReference>
<gene>
    <name evidence="8" type="ORF">BDZ90DRAFT_117861</name>
</gene>
<feature type="compositionally biased region" description="Low complexity" evidence="6">
    <location>
        <begin position="155"/>
        <end position="165"/>
    </location>
</feature>
<feature type="domain" description="C3H1-type" evidence="7">
    <location>
        <begin position="349"/>
        <end position="377"/>
    </location>
</feature>
<feature type="zinc finger region" description="C3H1-type" evidence="5">
    <location>
        <begin position="311"/>
        <end position="339"/>
    </location>
</feature>
<dbReference type="PANTHER" id="PTHR12547">
    <property type="entry name" value="CCCH ZINC FINGER/TIS11-RELATED"/>
    <property type="match status" value="1"/>
</dbReference>
<evidence type="ECO:0000256" key="3">
    <source>
        <dbReference type="ARBA" id="ARBA00022771"/>
    </source>
</evidence>
<proteinExistence type="predicted"/>
<dbReference type="GeneID" id="37025094"/>
<evidence type="ECO:0000313" key="8">
    <source>
        <dbReference type="EMBL" id="PWN29714.1"/>
    </source>
</evidence>
<evidence type="ECO:0000256" key="1">
    <source>
        <dbReference type="ARBA" id="ARBA00022723"/>
    </source>
</evidence>
<feature type="domain" description="C3H1-type" evidence="7">
    <location>
        <begin position="311"/>
        <end position="339"/>
    </location>
</feature>
<evidence type="ECO:0000256" key="4">
    <source>
        <dbReference type="ARBA" id="ARBA00022833"/>
    </source>
</evidence>
<dbReference type="STRING" id="1569628.A0A316UXJ6"/>
<organism evidence="8 9">
    <name type="scientific">Jaminaea rosea</name>
    <dbReference type="NCBI Taxonomy" id="1569628"/>
    <lineage>
        <taxon>Eukaryota</taxon>
        <taxon>Fungi</taxon>
        <taxon>Dikarya</taxon>
        <taxon>Basidiomycota</taxon>
        <taxon>Ustilaginomycotina</taxon>
        <taxon>Exobasidiomycetes</taxon>
        <taxon>Microstromatales</taxon>
        <taxon>Microstromatales incertae sedis</taxon>
        <taxon>Jaminaea</taxon>
    </lineage>
</organism>
<dbReference type="Proteomes" id="UP000245884">
    <property type="component" value="Unassembled WGS sequence"/>
</dbReference>
<evidence type="ECO:0000256" key="2">
    <source>
        <dbReference type="ARBA" id="ARBA00022737"/>
    </source>
</evidence>
<evidence type="ECO:0000259" key="7">
    <source>
        <dbReference type="PROSITE" id="PS50103"/>
    </source>
</evidence>
<evidence type="ECO:0000313" key="9">
    <source>
        <dbReference type="Proteomes" id="UP000245884"/>
    </source>
</evidence>
<name>A0A316UXJ6_9BASI</name>
<dbReference type="PROSITE" id="PS50103">
    <property type="entry name" value="ZF_C3H1"/>
    <property type="match status" value="2"/>
</dbReference>
<dbReference type="RefSeq" id="XP_025364326.1">
    <property type="nucleotide sequence ID" value="XM_025503271.1"/>
</dbReference>
<dbReference type="Gene3D" id="4.10.1000.10">
    <property type="entry name" value="Zinc finger, CCCH-type"/>
    <property type="match status" value="2"/>
</dbReference>
<sequence>MSSSKLSATAPAFACPKACADHTHAQEYHQSLQPSFEDEQAVIELLASPSPRTSTLPTGLVSPHSAKQAAQALERLETASLPSIWSHHSASASTGSFDTSASPATPCSSPIISPASSRYPSASWGIPPIAHTALSDQRHSYGTSNPSRLGGGAKSLSTPSLLPDVSSPPPSRRAFARTSRSSIDQLPSLPTQHHAIHSSPTPAPPQRVLPSQAAPYGVGVLPKPRSFFSAFSRSAAWQPIRPVLPERMGPPQPPNFNSHERLISSSRSSFDAGPQQTSLSGLLESPFPDSSPSETSEAPGSRVARPRRETLYKTELCRGWEERGRCEYGEKCQFAHGPSELRNITRHPKWKTELCRTYWSEGSCPYAKRCCFIHELHEQRTGSASPTLEMNRPPLLARVRGSQDEACHYHPHSGPTSSLMAERDTKSFDLDLLGGLSSSAASASSSIKFTNPFSGADRRANASGDIIIGQRPASPMTMVPPLPRKKA</sequence>
<reference evidence="8 9" key="1">
    <citation type="journal article" date="2018" name="Mol. Biol. Evol.">
        <title>Broad Genomic Sampling Reveals a Smut Pathogenic Ancestry of the Fungal Clade Ustilaginomycotina.</title>
        <authorList>
            <person name="Kijpornyongpan T."/>
            <person name="Mondo S.J."/>
            <person name="Barry K."/>
            <person name="Sandor L."/>
            <person name="Lee J."/>
            <person name="Lipzen A."/>
            <person name="Pangilinan J."/>
            <person name="LaButti K."/>
            <person name="Hainaut M."/>
            <person name="Henrissat B."/>
            <person name="Grigoriev I.V."/>
            <person name="Spatafora J.W."/>
            <person name="Aime M.C."/>
        </authorList>
    </citation>
    <scope>NUCLEOTIDE SEQUENCE [LARGE SCALE GENOMIC DNA]</scope>
    <source>
        <strain evidence="8 9">MCA 5214</strain>
    </source>
</reference>
<dbReference type="SUPFAM" id="SSF90229">
    <property type="entry name" value="CCCH zinc finger"/>
    <property type="match status" value="2"/>
</dbReference>
<feature type="compositionally biased region" description="Polar residues" evidence="6">
    <location>
        <begin position="288"/>
        <end position="298"/>
    </location>
</feature>
<feature type="region of interest" description="Disordered" evidence="6">
    <location>
        <begin position="266"/>
        <end position="305"/>
    </location>
</feature>
<dbReference type="AlphaFoldDB" id="A0A316UXJ6"/>
<keyword evidence="4 5" id="KW-0862">Zinc</keyword>
<dbReference type="FunFam" id="4.10.1000.10:FF:000001">
    <property type="entry name" value="zinc finger CCCH domain-containing protein 15-like"/>
    <property type="match status" value="1"/>
</dbReference>
<dbReference type="PANTHER" id="PTHR12547:SF18">
    <property type="entry name" value="PROTEIN TIS11"/>
    <property type="match status" value="1"/>
</dbReference>
<evidence type="ECO:0000256" key="5">
    <source>
        <dbReference type="PROSITE-ProRule" id="PRU00723"/>
    </source>
</evidence>
<dbReference type="InterPro" id="IPR045877">
    <property type="entry name" value="ZFP36-like"/>
</dbReference>
<dbReference type="EMBL" id="KZ819663">
    <property type="protein sequence ID" value="PWN29714.1"/>
    <property type="molecule type" value="Genomic_DNA"/>
</dbReference>
<dbReference type="InterPro" id="IPR036855">
    <property type="entry name" value="Znf_CCCH_sf"/>
</dbReference>
<feature type="zinc finger region" description="C3H1-type" evidence="5">
    <location>
        <begin position="349"/>
        <end position="377"/>
    </location>
</feature>